<feature type="transmembrane region" description="Helical" evidence="1">
    <location>
        <begin position="67"/>
        <end position="87"/>
    </location>
</feature>
<keyword evidence="1" id="KW-0472">Membrane</keyword>
<keyword evidence="1" id="KW-1133">Transmembrane helix</keyword>
<organism evidence="2">
    <name type="scientific">hydrothermal vent metagenome</name>
    <dbReference type="NCBI Taxonomy" id="652676"/>
    <lineage>
        <taxon>unclassified sequences</taxon>
        <taxon>metagenomes</taxon>
        <taxon>ecological metagenomes</taxon>
    </lineage>
</organism>
<evidence type="ECO:0000313" key="2">
    <source>
        <dbReference type="EMBL" id="VAW63158.1"/>
    </source>
</evidence>
<proteinExistence type="predicted"/>
<sequence length="186" mass="21810">EKNAIFNTSGRFFPELSREQGKERWIVAGWIIHCYAYSIKTFTSLININCKKGAAHMKINKKIIIHFIYYCLGVVIVTSLIVTPYYLDVKAVNTQDDNSFEIKDIGRITIYKNVILNKEFYRTLPIMSEWEEKQWSKPWKHPGGKISTIRNAKEKFYLLAWAYIVIPLSIFISSLLIFLTKRKYLS</sequence>
<dbReference type="EMBL" id="UOFI01000039">
    <property type="protein sequence ID" value="VAW63158.1"/>
    <property type="molecule type" value="Genomic_DNA"/>
</dbReference>
<accession>A0A3B0X4B9</accession>
<feature type="transmembrane region" description="Helical" evidence="1">
    <location>
        <begin position="156"/>
        <end position="179"/>
    </location>
</feature>
<feature type="transmembrane region" description="Helical" evidence="1">
    <location>
        <begin position="25"/>
        <end position="46"/>
    </location>
</feature>
<evidence type="ECO:0000256" key="1">
    <source>
        <dbReference type="SAM" id="Phobius"/>
    </source>
</evidence>
<name>A0A3B0X4B9_9ZZZZ</name>
<reference evidence="2" key="1">
    <citation type="submission" date="2018-06" db="EMBL/GenBank/DDBJ databases">
        <authorList>
            <person name="Zhirakovskaya E."/>
        </authorList>
    </citation>
    <scope>NUCLEOTIDE SEQUENCE</scope>
</reference>
<keyword evidence="1" id="KW-0812">Transmembrane</keyword>
<dbReference type="AlphaFoldDB" id="A0A3B0X4B9"/>
<protein>
    <submittedName>
        <fullName evidence="2">Uncharacterized protein</fullName>
    </submittedName>
</protein>
<feature type="non-terminal residue" evidence="2">
    <location>
        <position position="1"/>
    </location>
</feature>
<gene>
    <name evidence="2" type="ORF">MNBD_GAMMA09-610</name>
</gene>